<feature type="transmembrane region" description="Helical" evidence="7">
    <location>
        <begin position="833"/>
        <end position="852"/>
    </location>
</feature>
<dbReference type="SMART" id="SM01417">
    <property type="entry name" value="Solute_trans_a"/>
    <property type="match status" value="1"/>
</dbReference>
<protein>
    <recommendedName>
        <fullName evidence="8">USP domain-containing protein</fullName>
    </recommendedName>
</protein>
<keyword evidence="2 7" id="KW-0812">Transmembrane</keyword>
<feature type="domain" description="USP" evidence="8">
    <location>
        <begin position="1"/>
        <end position="89"/>
    </location>
</feature>
<reference evidence="9" key="1">
    <citation type="submission" date="2023-08" db="EMBL/GenBank/DDBJ databases">
        <authorList>
            <person name="Chen Y."/>
            <person name="Shah S."/>
            <person name="Dougan E. K."/>
            <person name="Thang M."/>
            <person name="Chan C."/>
        </authorList>
    </citation>
    <scope>NUCLEOTIDE SEQUENCE</scope>
</reference>
<feature type="transmembrane region" description="Helical" evidence="7">
    <location>
        <begin position="669"/>
        <end position="690"/>
    </location>
</feature>
<evidence type="ECO:0000256" key="4">
    <source>
        <dbReference type="ARBA" id="ARBA00022989"/>
    </source>
</evidence>
<dbReference type="PANTHER" id="PTHR23423">
    <property type="entry name" value="ORGANIC SOLUTE TRANSPORTER-RELATED"/>
    <property type="match status" value="1"/>
</dbReference>
<feature type="transmembrane region" description="Helical" evidence="7">
    <location>
        <begin position="763"/>
        <end position="784"/>
    </location>
</feature>
<dbReference type="InterPro" id="IPR001394">
    <property type="entry name" value="Peptidase_C19_UCH"/>
</dbReference>
<dbReference type="InterPro" id="IPR024729">
    <property type="entry name" value="USP7_ICP0-binding_dom"/>
</dbReference>
<sequence length="963" mass="108743">VIVHSGGVSSGHYYTFVRMWDSDGKTQWVKFDDECVTFCSQEAAVQDNYGGEDLNVTNYFSFPPHELRQRDLPSTPRIHNAYMLSYVRVDQEKELLTAPLLNKEEPKYRALIDRCLREAKLAEERRRARYEQMMRVEVKLMFERDLMKMKGFWPMPDEFPITETMKISRDDHTEELLRDALELPPLAQAQVQEEHIALFVLTQRKTRQLRFKYLPLSDALKCHTTDTHLTVLVMVSQGYDPQTLEPGGDSEEVPHQLSNWTEELILLVVKYFCPVKQVIVTLGCYYSELSEPLKAMLHPSSPWLAQRLLPYVQRGEVADPPATQWQCWEEWGRAPKEIKPLNIEKSMKEEGLYCGDVVIWQPLSACGPRRPGADEEEVLPTVRDFAELCMNHLRVMVRLMSAEAPLCPEGIPSQLELGQPLPPGLVRPISEATEGSQEVPGQVTCLEMTIDVRWHTDQLARKILQALQLEQAEGKRFWVFDGGAPSASRNAAMYHSKDRAPFPSLTQVGWNRAQSPRRVLHAVLLPDPPEGHSVAVHFFDTVREVGACILTMQEETNGQNGRPQGCFAVSPKKLLASARQFLKTEGKEELRPETRESIAEAYCSLGPWEQPDRVVQVGSQACEESTCFIAGVWPVLFAWFGFTLVGLSTSCNAYRHLLNFTRPDLQPHVLRIILVGPIYAFSASLCLSMSESACFFVRSVRDIWEAVVIYSFLTLIIEYMGGEHLCLHSISQNDEAVPHLFPFSLCLPPIATGSMIRVPKMGALQFVAVKPIVAVISIVVYACGQLHNWYYQWTLFVIYNISYSVALYALYLIYWSSHEQEALQSKRPLLKFVSVKMIVFLTFWQALLLPLAPLPGSSSRWEDFILSIEMIIFGVLMNIAFTWREFSTAAPCAPRLGQGAGGCVDLMDLDAKPPGNPQDAQSGAPECKDSEGSPPSSELAGAVKVHGFRGSWSLSRNRRTKHA</sequence>
<evidence type="ECO:0000256" key="2">
    <source>
        <dbReference type="ARBA" id="ARBA00022692"/>
    </source>
</evidence>
<dbReference type="InterPro" id="IPR028889">
    <property type="entry name" value="USP"/>
</dbReference>
<dbReference type="Pfam" id="PF00443">
    <property type="entry name" value="UCH"/>
    <property type="match status" value="1"/>
</dbReference>
<evidence type="ECO:0000256" key="3">
    <source>
        <dbReference type="ARBA" id="ARBA00022786"/>
    </source>
</evidence>
<dbReference type="PROSITE" id="PS50235">
    <property type="entry name" value="USP_3"/>
    <property type="match status" value="1"/>
</dbReference>
<dbReference type="Gene3D" id="3.90.70.10">
    <property type="entry name" value="Cysteine proteinases"/>
    <property type="match status" value="1"/>
</dbReference>
<evidence type="ECO:0000256" key="6">
    <source>
        <dbReference type="SAM" id="MobiDB-lite"/>
    </source>
</evidence>
<dbReference type="SUPFAM" id="SSF54001">
    <property type="entry name" value="Cysteine proteinases"/>
    <property type="match status" value="1"/>
</dbReference>
<feature type="transmembrane region" description="Helical" evidence="7">
    <location>
        <begin position="628"/>
        <end position="648"/>
    </location>
</feature>
<evidence type="ECO:0000256" key="1">
    <source>
        <dbReference type="ARBA" id="ARBA00004141"/>
    </source>
</evidence>
<dbReference type="GO" id="GO:0016579">
    <property type="term" value="P:protein deubiquitination"/>
    <property type="evidence" value="ECO:0007669"/>
    <property type="project" value="InterPro"/>
</dbReference>
<evidence type="ECO:0000313" key="9">
    <source>
        <dbReference type="EMBL" id="CAJ1380839.1"/>
    </source>
</evidence>
<dbReference type="InterPro" id="IPR005178">
    <property type="entry name" value="Ostalpha/TMEM184C"/>
</dbReference>
<dbReference type="Pfam" id="PF03619">
    <property type="entry name" value="Solute_trans_a"/>
    <property type="match status" value="1"/>
</dbReference>
<dbReference type="Proteomes" id="UP001178507">
    <property type="component" value="Unassembled WGS sequence"/>
</dbReference>
<name>A0AA36I716_9DINO</name>
<organism evidence="9 10">
    <name type="scientific">Effrenium voratum</name>
    <dbReference type="NCBI Taxonomy" id="2562239"/>
    <lineage>
        <taxon>Eukaryota</taxon>
        <taxon>Sar</taxon>
        <taxon>Alveolata</taxon>
        <taxon>Dinophyceae</taxon>
        <taxon>Suessiales</taxon>
        <taxon>Symbiodiniaceae</taxon>
        <taxon>Effrenium</taxon>
    </lineage>
</organism>
<keyword evidence="3" id="KW-0833">Ubl conjugation pathway</keyword>
<keyword evidence="10" id="KW-1185">Reference proteome</keyword>
<dbReference type="Pfam" id="PF12436">
    <property type="entry name" value="USP7_ICP0_bdg"/>
    <property type="match status" value="1"/>
</dbReference>
<dbReference type="InterPro" id="IPR038765">
    <property type="entry name" value="Papain-like_cys_pep_sf"/>
</dbReference>
<dbReference type="AlphaFoldDB" id="A0AA36I716"/>
<feature type="region of interest" description="Disordered" evidence="6">
    <location>
        <begin position="907"/>
        <end position="943"/>
    </location>
</feature>
<dbReference type="GO" id="GO:0016020">
    <property type="term" value="C:membrane"/>
    <property type="evidence" value="ECO:0007669"/>
    <property type="project" value="UniProtKB-SubCell"/>
</dbReference>
<feature type="non-terminal residue" evidence="9">
    <location>
        <position position="1"/>
    </location>
</feature>
<dbReference type="GO" id="GO:0004843">
    <property type="term" value="F:cysteine-type deubiquitinase activity"/>
    <property type="evidence" value="ECO:0007669"/>
    <property type="project" value="InterPro"/>
</dbReference>
<comment type="subcellular location">
    <subcellularLocation>
        <location evidence="1">Membrane</location>
        <topology evidence="1">Multi-pass membrane protein</topology>
    </subcellularLocation>
</comment>
<accession>A0AA36I716</accession>
<feature type="transmembrane region" description="Helical" evidence="7">
    <location>
        <begin position="864"/>
        <end position="881"/>
    </location>
</feature>
<proteinExistence type="predicted"/>
<evidence type="ECO:0000256" key="7">
    <source>
        <dbReference type="SAM" id="Phobius"/>
    </source>
</evidence>
<evidence type="ECO:0000259" key="8">
    <source>
        <dbReference type="PROSITE" id="PS50235"/>
    </source>
</evidence>
<keyword evidence="4 7" id="KW-1133">Transmembrane helix</keyword>
<evidence type="ECO:0000313" key="10">
    <source>
        <dbReference type="Proteomes" id="UP001178507"/>
    </source>
</evidence>
<keyword evidence="5 7" id="KW-0472">Membrane</keyword>
<evidence type="ECO:0000256" key="5">
    <source>
        <dbReference type="ARBA" id="ARBA00023136"/>
    </source>
</evidence>
<gene>
    <name evidence="9" type="ORF">EVOR1521_LOCUS8683</name>
</gene>
<feature type="transmembrane region" description="Helical" evidence="7">
    <location>
        <begin position="790"/>
        <end position="813"/>
    </location>
</feature>
<dbReference type="EMBL" id="CAUJNA010000751">
    <property type="protein sequence ID" value="CAJ1380839.1"/>
    <property type="molecule type" value="Genomic_DNA"/>
</dbReference>
<comment type="caution">
    <text evidence="9">The sequence shown here is derived from an EMBL/GenBank/DDBJ whole genome shotgun (WGS) entry which is preliminary data.</text>
</comment>
<feature type="transmembrane region" description="Helical" evidence="7">
    <location>
        <begin position="702"/>
        <end position="721"/>
    </location>
</feature>